<dbReference type="OrthoDB" id="9775594at2"/>
<accession>A0A2S0N8T0</accession>
<protein>
    <submittedName>
        <fullName evidence="3">ABC transporter substrate-binding protein</fullName>
    </submittedName>
</protein>
<dbReference type="Pfam" id="PF01497">
    <property type="entry name" value="Peripla_BP_2"/>
    <property type="match status" value="1"/>
</dbReference>
<sequence length="302" mass="31670">MIRSRRRILQGLGAAAAVLAGPGARASSLVLTDSLGRRVALPAPPRRIVPIFASNTELVAAAGAADRIVGVEAFTRFPPEVAHLPLVGGRLGFSVDRVARLAPDLVVVTPARQAVHQLVDPLERLGIPVMVLTHPTVAAVLANLRLVARACGLEERGEAAARRLEARLGAVAGADRTGPAPRALMVTGRVSSGLLLIARPGTYTADAVRLAGAVPALGPQVLAQVSPEAILRADPDILLFAGTEAARDEVFASPAWSALRARREGRIVTVSRSTFLIPGPRVVDGIEALATVLDRHRRETRS</sequence>
<evidence type="ECO:0000313" key="4">
    <source>
        <dbReference type="Proteomes" id="UP000237889"/>
    </source>
</evidence>
<dbReference type="PROSITE" id="PS50983">
    <property type="entry name" value="FE_B12_PBP"/>
    <property type="match status" value="1"/>
</dbReference>
<dbReference type="RefSeq" id="WP_106747671.1">
    <property type="nucleotide sequence ID" value="NZ_CP027668.1"/>
</dbReference>
<feature type="signal peptide" evidence="1">
    <location>
        <begin position="1"/>
        <end position="26"/>
    </location>
</feature>
<dbReference type="PANTHER" id="PTHR30535">
    <property type="entry name" value="VITAMIN B12-BINDING PROTEIN"/>
    <property type="match status" value="1"/>
</dbReference>
<evidence type="ECO:0000313" key="3">
    <source>
        <dbReference type="EMBL" id="AVO44341.1"/>
    </source>
</evidence>
<dbReference type="Gene3D" id="3.40.50.1980">
    <property type="entry name" value="Nitrogenase molybdenum iron protein domain"/>
    <property type="match status" value="2"/>
</dbReference>
<keyword evidence="4" id="KW-1185">Reference proteome</keyword>
<dbReference type="InterPro" id="IPR050902">
    <property type="entry name" value="ABC_Transporter_SBP"/>
</dbReference>
<dbReference type="EMBL" id="CP027668">
    <property type="protein sequence ID" value="AVO44341.1"/>
    <property type="molecule type" value="Genomic_DNA"/>
</dbReference>
<dbReference type="PANTHER" id="PTHR30535:SF4">
    <property type="entry name" value="HEMIN-BINDING PERIPLASMIC PROTEIN HMUT"/>
    <property type="match status" value="1"/>
</dbReference>
<gene>
    <name evidence="3" type="ORF">C6569_04285</name>
</gene>
<dbReference type="KEGG" id="phr:C6569_04285"/>
<dbReference type="Proteomes" id="UP000237889">
    <property type="component" value="Chromosome"/>
</dbReference>
<evidence type="ECO:0000259" key="2">
    <source>
        <dbReference type="PROSITE" id="PS50983"/>
    </source>
</evidence>
<feature type="chain" id="PRO_5015746704" evidence="1">
    <location>
        <begin position="27"/>
        <end position="302"/>
    </location>
</feature>
<feature type="domain" description="Fe/B12 periplasmic-binding" evidence="2">
    <location>
        <begin position="47"/>
        <end position="297"/>
    </location>
</feature>
<keyword evidence="1" id="KW-0732">Signal</keyword>
<dbReference type="SUPFAM" id="SSF53807">
    <property type="entry name" value="Helical backbone' metal receptor"/>
    <property type="match status" value="1"/>
</dbReference>
<dbReference type="InterPro" id="IPR002491">
    <property type="entry name" value="ABC_transptr_periplasmic_BD"/>
</dbReference>
<evidence type="ECO:0000256" key="1">
    <source>
        <dbReference type="SAM" id="SignalP"/>
    </source>
</evidence>
<organism evidence="3 4">
    <name type="scientific">Phreatobacter cathodiphilus</name>
    <dbReference type="NCBI Taxonomy" id="1868589"/>
    <lineage>
        <taxon>Bacteria</taxon>
        <taxon>Pseudomonadati</taxon>
        <taxon>Pseudomonadota</taxon>
        <taxon>Alphaproteobacteria</taxon>
        <taxon>Hyphomicrobiales</taxon>
        <taxon>Phreatobacteraceae</taxon>
        <taxon>Phreatobacter</taxon>
    </lineage>
</organism>
<proteinExistence type="predicted"/>
<dbReference type="AlphaFoldDB" id="A0A2S0N8T0"/>
<dbReference type="PROSITE" id="PS51318">
    <property type="entry name" value="TAT"/>
    <property type="match status" value="1"/>
</dbReference>
<dbReference type="InterPro" id="IPR006311">
    <property type="entry name" value="TAT_signal"/>
</dbReference>
<reference evidence="3 4" key="1">
    <citation type="submission" date="2018-03" db="EMBL/GenBank/DDBJ databases">
        <title>Genome sequencing of Phreatobacter sp.</title>
        <authorList>
            <person name="Kim S.-J."/>
            <person name="Heo J."/>
            <person name="Kwon S.-W."/>
        </authorList>
    </citation>
    <scope>NUCLEOTIDE SEQUENCE [LARGE SCALE GENOMIC DNA]</scope>
    <source>
        <strain evidence="3 4">S-12</strain>
    </source>
</reference>
<name>A0A2S0N8T0_9HYPH</name>